<reference evidence="3" key="1">
    <citation type="submission" date="2022-01" db="EMBL/GenBank/DDBJ databases">
        <title>Genome-Based Taxonomic Classification of the Phylum Actinobacteria.</title>
        <authorList>
            <person name="Gao Y."/>
        </authorList>
    </citation>
    <scope>NUCLEOTIDE SEQUENCE</scope>
    <source>
        <strain evidence="3">KLBMP 8922</strain>
    </source>
</reference>
<evidence type="ECO:0000256" key="1">
    <source>
        <dbReference type="SAM" id="MobiDB-lite"/>
    </source>
</evidence>
<gene>
    <name evidence="3" type="ORF">LZ495_21895</name>
</gene>
<feature type="compositionally biased region" description="Low complexity" evidence="1">
    <location>
        <begin position="31"/>
        <end position="99"/>
    </location>
</feature>
<dbReference type="PROSITE" id="PS51257">
    <property type="entry name" value="PROKAR_LIPOPROTEIN"/>
    <property type="match status" value="1"/>
</dbReference>
<comment type="caution">
    <text evidence="3">The sequence shown here is derived from an EMBL/GenBank/DDBJ whole genome shotgun (WGS) entry which is preliminary data.</text>
</comment>
<evidence type="ECO:0000256" key="2">
    <source>
        <dbReference type="SAM" id="SignalP"/>
    </source>
</evidence>
<feature type="compositionally biased region" description="Pro residues" evidence="1">
    <location>
        <begin position="147"/>
        <end position="162"/>
    </location>
</feature>
<name>A0AA41Q1J4_9ACTN</name>
<protein>
    <submittedName>
        <fullName evidence="3">Uncharacterized protein</fullName>
    </submittedName>
</protein>
<feature type="chain" id="PRO_5041455491" evidence="2">
    <location>
        <begin position="30"/>
        <end position="162"/>
    </location>
</feature>
<evidence type="ECO:0000313" key="4">
    <source>
        <dbReference type="Proteomes" id="UP001165378"/>
    </source>
</evidence>
<dbReference type="Proteomes" id="UP001165378">
    <property type="component" value="Unassembled WGS sequence"/>
</dbReference>
<dbReference type="EMBL" id="JAKFHA010000013">
    <property type="protein sequence ID" value="MCF2529855.1"/>
    <property type="molecule type" value="Genomic_DNA"/>
</dbReference>
<feature type="signal peptide" evidence="2">
    <location>
        <begin position="1"/>
        <end position="29"/>
    </location>
</feature>
<dbReference type="RefSeq" id="WP_235054469.1">
    <property type="nucleotide sequence ID" value="NZ_JAKFHA010000013.1"/>
</dbReference>
<sequence>MQRASSTPIRGPLAVAAALTGAVAFAVFAGCSSGGAASKPPATAPGTGTATPTPGPATGTPTAAESETPAPSSTGTRPATGTATAKPTTTGKPATSAKPRSSTQVPTAPKDRPTPTAAPVVDSAAQVIEDIRNGKRTGDVLIGPDDYPTPTPYTPPQVTPAP</sequence>
<feature type="region of interest" description="Disordered" evidence="1">
    <location>
        <begin position="31"/>
        <end position="162"/>
    </location>
</feature>
<organism evidence="3 4">
    <name type="scientific">Yinghuangia soli</name>
    <dbReference type="NCBI Taxonomy" id="2908204"/>
    <lineage>
        <taxon>Bacteria</taxon>
        <taxon>Bacillati</taxon>
        <taxon>Actinomycetota</taxon>
        <taxon>Actinomycetes</taxon>
        <taxon>Kitasatosporales</taxon>
        <taxon>Streptomycetaceae</taxon>
        <taxon>Yinghuangia</taxon>
    </lineage>
</organism>
<feature type="compositionally biased region" description="Basic and acidic residues" evidence="1">
    <location>
        <begin position="129"/>
        <end position="138"/>
    </location>
</feature>
<dbReference type="AlphaFoldDB" id="A0AA41Q1J4"/>
<evidence type="ECO:0000313" key="3">
    <source>
        <dbReference type="EMBL" id="MCF2529855.1"/>
    </source>
</evidence>
<keyword evidence="4" id="KW-1185">Reference proteome</keyword>
<accession>A0AA41Q1J4</accession>
<proteinExistence type="predicted"/>
<keyword evidence="2" id="KW-0732">Signal</keyword>